<dbReference type="EMBL" id="MU006794">
    <property type="protein sequence ID" value="KAF2637254.1"/>
    <property type="molecule type" value="Genomic_DNA"/>
</dbReference>
<name>A0A6A6RT99_9PLEO</name>
<proteinExistence type="inferred from homology"/>
<keyword evidence="9" id="KW-1185">Reference proteome</keyword>
<dbReference type="SUPFAM" id="SSF47113">
    <property type="entry name" value="Histone-fold"/>
    <property type="match status" value="1"/>
</dbReference>
<evidence type="ECO:0000256" key="6">
    <source>
        <dbReference type="SAM" id="MobiDB-lite"/>
    </source>
</evidence>
<dbReference type="Pfam" id="PF04719">
    <property type="entry name" value="TAFII28"/>
    <property type="match status" value="1"/>
</dbReference>
<reference evidence="8" key="1">
    <citation type="journal article" date="2020" name="Stud. Mycol.">
        <title>101 Dothideomycetes genomes: a test case for predicting lifestyles and emergence of pathogens.</title>
        <authorList>
            <person name="Haridas S."/>
            <person name="Albert R."/>
            <person name="Binder M."/>
            <person name="Bloem J."/>
            <person name="Labutti K."/>
            <person name="Salamov A."/>
            <person name="Andreopoulos B."/>
            <person name="Baker S."/>
            <person name="Barry K."/>
            <person name="Bills G."/>
            <person name="Bluhm B."/>
            <person name="Cannon C."/>
            <person name="Castanera R."/>
            <person name="Culley D."/>
            <person name="Daum C."/>
            <person name="Ezra D."/>
            <person name="Gonzalez J."/>
            <person name="Henrissat B."/>
            <person name="Kuo A."/>
            <person name="Liang C."/>
            <person name="Lipzen A."/>
            <person name="Lutzoni F."/>
            <person name="Magnuson J."/>
            <person name="Mondo S."/>
            <person name="Nolan M."/>
            <person name="Ohm R."/>
            <person name="Pangilinan J."/>
            <person name="Park H.-J."/>
            <person name="Ramirez L."/>
            <person name="Alfaro M."/>
            <person name="Sun H."/>
            <person name="Tritt A."/>
            <person name="Yoshinaga Y."/>
            <person name="Zwiers L.-H."/>
            <person name="Turgeon B."/>
            <person name="Goodwin S."/>
            <person name="Spatafora J."/>
            <person name="Crous P."/>
            <person name="Grigoriev I."/>
        </authorList>
    </citation>
    <scope>NUCLEOTIDE SEQUENCE</scope>
    <source>
        <strain evidence="8">CBS 473.64</strain>
    </source>
</reference>
<evidence type="ECO:0000313" key="8">
    <source>
        <dbReference type="EMBL" id="KAF2637254.1"/>
    </source>
</evidence>
<dbReference type="InterPro" id="IPR006809">
    <property type="entry name" value="TAFII28_dom"/>
</dbReference>
<evidence type="ECO:0000259" key="7">
    <source>
        <dbReference type="Pfam" id="PF04719"/>
    </source>
</evidence>
<dbReference type="GO" id="GO:0016251">
    <property type="term" value="F:RNA polymerase II general transcription initiation factor activity"/>
    <property type="evidence" value="ECO:0007669"/>
    <property type="project" value="TreeGrafter"/>
</dbReference>
<dbReference type="Proteomes" id="UP000799753">
    <property type="component" value="Unassembled WGS sequence"/>
</dbReference>
<dbReference type="PANTHER" id="PTHR13218">
    <property type="entry name" value="TRANSCRIPTION INITIATION FACTOR TFIID SUBUNIT 11-RELATED"/>
    <property type="match status" value="1"/>
</dbReference>
<comment type="similarity">
    <text evidence="2">Belongs to the TAF11 family.</text>
</comment>
<feature type="compositionally biased region" description="Polar residues" evidence="6">
    <location>
        <begin position="56"/>
        <end position="66"/>
    </location>
</feature>
<keyword evidence="3" id="KW-0805">Transcription regulation</keyword>
<accession>A0A6A6RT99</accession>
<keyword evidence="4" id="KW-0804">Transcription</keyword>
<evidence type="ECO:0000256" key="2">
    <source>
        <dbReference type="ARBA" id="ARBA00009788"/>
    </source>
</evidence>
<evidence type="ECO:0000256" key="4">
    <source>
        <dbReference type="ARBA" id="ARBA00023163"/>
    </source>
</evidence>
<dbReference type="PANTHER" id="PTHR13218:SF8">
    <property type="entry name" value="TRANSCRIPTION INITIATION FACTOR TFIID SUBUNIT 11"/>
    <property type="match status" value="1"/>
</dbReference>
<dbReference type="OrthoDB" id="28335at2759"/>
<organism evidence="8 9">
    <name type="scientific">Massarina eburnea CBS 473.64</name>
    <dbReference type="NCBI Taxonomy" id="1395130"/>
    <lineage>
        <taxon>Eukaryota</taxon>
        <taxon>Fungi</taxon>
        <taxon>Dikarya</taxon>
        <taxon>Ascomycota</taxon>
        <taxon>Pezizomycotina</taxon>
        <taxon>Dothideomycetes</taxon>
        <taxon>Pleosporomycetidae</taxon>
        <taxon>Pleosporales</taxon>
        <taxon>Massarineae</taxon>
        <taxon>Massarinaceae</taxon>
        <taxon>Massarina</taxon>
    </lineage>
</organism>
<evidence type="ECO:0000256" key="5">
    <source>
        <dbReference type="ARBA" id="ARBA00023242"/>
    </source>
</evidence>
<dbReference type="CDD" id="cd08048">
    <property type="entry name" value="HFD_TAF11"/>
    <property type="match status" value="1"/>
</dbReference>
<sequence length="333" mass="36929">MASPPHIPQLNMPRKRTSISSMSSLAKKRKPSALRNSFAPENESAGSPLTYERSPSVDSVATTSVVNGAGGKKRKRKDVDAMSATGSSVRGGKRLANGSIVNEAGDHEDEEDEADDLDEDVDTLFEGGRATEASKEQEQENERILLQAMTQSQQDRHALYRRVRLRPQVVRKLVNQTLSQSVPANVVLAVCSYSKAFIGELVDRALTVRDEWAAARTRMPNTNIPNQVLSRGLTDAFAYKEGAKPMSNHIRDSGLFYNQVDRNDTYFVDVPKETTLQDRLKESDKGPLTPDHLREALRRYKRDREGDGAGFAGLSLEGQERTLARTGGKRLFR</sequence>
<keyword evidence="5" id="KW-0539">Nucleus</keyword>
<gene>
    <name evidence="8" type="ORF">P280DRAFT_472419</name>
</gene>
<evidence type="ECO:0000256" key="1">
    <source>
        <dbReference type="ARBA" id="ARBA00004123"/>
    </source>
</evidence>
<dbReference type="GO" id="GO:0051123">
    <property type="term" value="P:RNA polymerase II preinitiation complex assembly"/>
    <property type="evidence" value="ECO:0007669"/>
    <property type="project" value="InterPro"/>
</dbReference>
<comment type="subcellular location">
    <subcellularLocation>
        <location evidence="1">Nucleus</location>
    </subcellularLocation>
</comment>
<dbReference type="GO" id="GO:0005669">
    <property type="term" value="C:transcription factor TFIID complex"/>
    <property type="evidence" value="ECO:0007669"/>
    <property type="project" value="InterPro"/>
</dbReference>
<dbReference type="InterPro" id="IPR045127">
    <property type="entry name" value="TAF11-like"/>
</dbReference>
<evidence type="ECO:0000313" key="9">
    <source>
        <dbReference type="Proteomes" id="UP000799753"/>
    </source>
</evidence>
<feature type="region of interest" description="Disordered" evidence="6">
    <location>
        <begin position="1"/>
        <end position="117"/>
    </location>
</feature>
<dbReference type="GO" id="GO:0046982">
    <property type="term" value="F:protein heterodimerization activity"/>
    <property type="evidence" value="ECO:0007669"/>
    <property type="project" value="InterPro"/>
</dbReference>
<dbReference type="InterPro" id="IPR009072">
    <property type="entry name" value="Histone-fold"/>
</dbReference>
<protein>
    <submittedName>
        <fullName evidence="8">Histone-fold-containing protein</fullName>
    </submittedName>
</protein>
<dbReference type="Gene3D" id="1.10.20.10">
    <property type="entry name" value="Histone, subunit A"/>
    <property type="match status" value="1"/>
</dbReference>
<feature type="compositionally biased region" description="Acidic residues" evidence="6">
    <location>
        <begin position="106"/>
        <end position="117"/>
    </location>
</feature>
<feature type="domain" description="TAFII28-like protein" evidence="7">
    <location>
        <begin position="144"/>
        <end position="216"/>
    </location>
</feature>
<dbReference type="AlphaFoldDB" id="A0A6A6RT99"/>
<evidence type="ECO:0000256" key="3">
    <source>
        <dbReference type="ARBA" id="ARBA00023015"/>
    </source>
</evidence>